<evidence type="ECO:0000313" key="2">
    <source>
        <dbReference type="Proteomes" id="UP000887561"/>
    </source>
</evidence>
<evidence type="ECO:0000256" key="1">
    <source>
        <dbReference type="SAM" id="MobiDB-lite"/>
    </source>
</evidence>
<keyword evidence="2" id="KW-1185">Reference proteome</keyword>
<accession>A0A915MKV5</accession>
<feature type="region of interest" description="Disordered" evidence="1">
    <location>
        <begin position="395"/>
        <end position="456"/>
    </location>
</feature>
<dbReference type="WBParaSite" id="scaffold401_cov294.g988">
    <property type="protein sequence ID" value="scaffold401_cov294.g988"/>
    <property type="gene ID" value="scaffold401_cov294.g988"/>
</dbReference>
<feature type="region of interest" description="Disordered" evidence="1">
    <location>
        <begin position="1"/>
        <end position="76"/>
    </location>
</feature>
<reference evidence="3" key="1">
    <citation type="submission" date="2022-11" db="UniProtKB">
        <authorList>
            <consortium name="WormBaseParasite"/>
        </authorList>
    </citation>
    <scope>IDENTIFICATION</scope>
</reference>
<protein>
    <submittedName>
        <fullName evidence="3">Uncharacterized protein</fullName>
    </submittedName>
</protein>
<dbReference type="AlphaFoldDB" id="A0A915MKV5"/>
<feature type="region of interest" description="Disordered" evidence="1">
    <location>
        <begin position="325"/>
        <end position="350"/>
    </location>
</feature>
<name>A0A915MKV5_MELJA</name>
<evidence type="ECO:0000313" key="3">
    <source>
        <dbReference type="WBParaSite" id="scaffold401_cov294.g988"/>
    </source>
</evidence>
<feature type="compositionally biased region" description="Pro residues" evidence="1">
    <location>
        <begin position="17"/>
        <end position="29"/>
    </location>
</feature>
<feature type="compositionally biased region" description="Low complexity" evidence="1">
    <location>
        <begin position="52"/>
        <end position="76"/>
    </location>
</feature>
<dbReference type="Proteomes" id="UP000887561">
    <property type="component" value="Unplaced"/>
</dbReference>
<proteinExistence type="predicted"/>
<organism evidence="2 3">
    <name type="scientific">Meloidogyne javanica</name>
    <name type="common">Root-knot nematode worm</name>
    <dbReference type="NCBI Taxonomy" id="6303"/>
    <lineage>
        <taxon>Eukaryota</taxon>
        <taxon>Metazoa</taxon>
        <taxon>Ecdysozoa</taxon>
        <taxon>Nematoda</taxon>
        <taxon>Chromadorea</taxon>
        <taxon>Rhabditida</taxon>
        <taxon>Tylenchina</taxon>
        <taxon>Tylenchomorpha</taxon>
        <taxon>Tylenchoidea</taxon>
        <taxon>Meloidogynidae</taxon>
        <taxon>Meloidogyninae</taxon>
        <taxon>Meloidogyne</taxon>
        <taxon>Meloidogyne incognita group</taxon>
    </lineage>
</organism>
<sequence>MLNEETGGISLQQQQPSIPPPGLVMPPPLGGGSPLPLPASSSSSATFGFFNPVSTQTTPSNQPPQNIQSQPPPSFQQLQQQVHQVAGPHFPHQPSLLGPSSAAAQAQAMLTAILHQSQQTGSTKEIPKSNIEDQQQLNTKTEMEEIELKPAINTGGFNINQMLEQITKQNSPPPPPQPPIAITNVKREEANTLDLLANVELSDSTTTIIEESPASPIFASEQQQENENKPAALIPVVREWKLHLVDLSPLIECSDMHFDIKLVQQISSSNSDPRLRKIAEKQFDLVSKTLEQQQANQQKNNFNEGIFTPTEQIIKEIENREDISDVNYETGLQDPRTKDPRRKREISGISSTSSLDEAELVKKQMAALEAAAKQQQNCEQSSQLFSTQLGIRQQLGLPPPTINFQLPPPPAFLPESPPKQQQQEENVSTSSTISLREKRKNNEYESPLARMANNRY</sequence>
<feature type="compositionally biased region" description="Pro residues" evidence="1">
    <location>
        <begin position="397"/>
        <end position="417"/>
    </location>
</feature>